<dbReference type="EMBL" id="BAUL01000214">
    <property type="protein sequence ID" value="GAD97769.1"/>
    <property type="molecule type" value="Genomic_DNA"/>
</dbReference>
<feature type="domain" description="PXA" evidence="4">
    <location>
        <begin position="104"/>
        <end position="292"/>
    </location>
</feature>
<feature type="region of interest" description="Disordered" evidence="3">
    <location>
        <begin position="1"/>
        <end position="68"/>
    </location>
</feature>
<dbReference type="SMART" id="SM00313">
    <property type="entry name" value="PXA"/>
    <property type="match status" value="1"/>
</dbReference>
<dbReference type="GO" id="GO:0005770">
    <property type="term" value="C:late endosome"/>
    <property type="evidence" value="ECO:0007669"/>
    <property type="project" value="TreeGrafter"/>
</dbReference>
<dbReference type="Proteomes" id="UP000018001">
    <property type="component" value="Unassembled WGS sequence"/>
</dbReference>
<evidence type="ECO:0000256" key="2">
    <source>
        <dbReference type="ARBA" id="ARBA00022490"/>
    </source>
</evidence>
<comment type="subcellular location">
    <subcellularLocation>
        <location evidence="1">Cytoplasm</location>
    </subcellularLocation>
</comment>
<sequence>MSNHPRPSLPPLSTSKARPTTATSKASNIAANVTAPSRAQTEPLPRPSSGARLRKAPTRSEQPDPTDDRATAALIRRILCPQANSYGSTTPRPLEELLPPLTSSNEVDRQLYALIAIIIREFVYSWYAKITPDRAFVDEILQLIAHCTRALEQRLRRVDIAELLLDEIPGLIEAHIVSHRTAKQQSDLAAPRSSLHVIYHALNPHPGLSPVPDPSDPQARTKQLENETAYRQLLVQGALAVLLPTEDLENVCLRTLVGDILADLVLGNEVSGRACEGWFVWETITKLLDLATERSVEKIDGEDAEGVEKSRLEKFGLLSTADESDGDHSSRTSQSQFSIWLWQILQYAYLGYLVFRFVVTGLFRVASSQPTIPIRGPPSPAHPASLMTHSRIAPLPAKNVTKRPVLDYRLYGMLSQLLDISQRMPWLTGTLALSQHLMLAGPGRLGDTDGVLDRVLSQEGWNISLEGHEDANISTRMLLRSLDLMVGDSQPMSGWDNEHLWLVNAPDGGLEASSFDARPRTSPSVAPMTASSSVQDVTNLYRLITVALQGPGRIARRLPCRSSGPVPAGLRISLETLLHETIREHVLTPSLLPSLLFAVRTALFPTSSRPNLSSNVNPSATLVSQSTTEIPPIVVDNNETTAPATTATVVSPSQPERTQRPDSEVTAIKRQCAERLLSLIPRPMARAFFCRSRDDVASASVAEQPQKQQDENLVPERRTPSPGQASPVSAQDVDEVEESLLLSAIENEILDPFSSAYCNRHLMFSIIEAILAKLLPELLERDVAELMEDRGVNLSANPEDHM</sequence>
<organism evidence="5 6">
    <name type="scientific">Byssochlamys spectabilis (strain No. 5 / NBRC 109023)</name>
    <name type="common">Paecilomyces variotii</name>
    <dbReference type="NCBI Taxonomy" id="1356009"/>
    <lineage>
        <taxon>Eukaryota</taxon>
        <taxon>Fungi</taxon>
        <taxon>Dikarya</taxon>
        <taxon>Ascomycota</taxon>
        <taxon>Pezizomycotina</taxon>
        <taxon>Eurotiomycetes</taxon>
        <taxon>Eurotiomycetidae</taxon>
        <taxon>Eurotiales</taxon>
        <taxon>Thermoascaceae</taxon>
        <taxon>Paecilomyces</taxon>
    </lineage>
</organism>
<evidence type="ECO:0000256" key="3">
    <source>
        <dbReference type="SAM" id="MobiDB-lite"/>
    </source>
</evidence>
<gene>
    <name evidence="5" type="ORF">PVAR5_6449</name>
</gene>
<evidence type="ECO:0000313" key="5">
    <source>
        <dbReference type="EMBL" id="GAD97769.1"/>
    </source>
</evidence>
<dbReference type="OrthoDB" id="5582218at2759"/>
<keyword evidence="6" id="KW-1185">Reference proteome</keyword>
<accession>V5FIY9</accession>
<feature type="region of interest" description="Disordered" evidence="3">
    <location>
        <begin position="699"/>
        <end position="732"/>
    </location>
</feature>
<dbReference type="InterPro" id="IPR003114">
    <property type="entry name" value="Phox_assoc"/>
</dbReference>
<dbReference type="eggNOG" id="ENOG502RYEC">
    <property type="taxonomic scope" value="Eukaryota"/>
</dbReference>
<keyword evidence="2" id="KW-0963">Cytoplasm</keyword>
<evidence type="ECO:0000313" key="6">
    <source>
        <dbReference type="Proteomes" id="UP000018001"/>
    </source>
</evidence>
<dbReference type="GO" id="GO:0035091">
    <property type="term" value="F:phosphatidylinositol binding"/>
    <property type="evidence" value="ECO:0007669"/>
    <property type="project" value="TreeGrafter"/>
</dbReference>
<feature type="region of interest" description="Disordered" evidence="3">
    <location>
        <begin position="645"/>
        <end position="665"/>
    </location>
</feature>
<dbReference type="PANTHER" id="PTHR22999">
    <property type="entry name" value="PX SERINE/THREONINE KINASE PXK"/>
    <property type="match status" value="1"/>
</dbReference>
<dbReference type="GO" id="GO:0005769">
    <property type="term" value="C:early endosome"/>
    <property type="evidence" value="ECO:0007669"/>
    <property type="project" value="TreeGrafter"/>
</dbReference>
<evidence type="ECO:0000256" key="1">
    <source>
        <dbReference type="ARBA" id="ARBA00004496"/>
    </source>
</evidence>
<evidence type="ECO:0000259" key="4">
    <source>
        <dbReference type="PROSITE" id="PS51207"/>
    </source>
</evidence>
<feature type="compositionally biased region" description="Basic and acidic residues" evidence="3">
    <location>
        <begin position="708"/>
        <end position="719"/>
    </location>
</feature>
<dbReference type="AlphaFoldDB" id="V5FIY9"/>
<dbReference type="GO" id="GO:0045022">
    <property type="term" value="P:early endosome to late endosome transport"/>
    <property type="evidence" value="ECO:0007669"/>
    <property type="project" value="TreeGrafter"/>
</dbReference>
<protein>
    <recommendedName>
        <fullName evidence="4">PXA domain-containing protein</fullName>
    </recommendedName>
</protein>
<name>V5FIY9_BYSSN</name>
<reference evidence="6" key="1">
    <citation type="journal article" date="2014" name="Genome Announc.">
        <title>Draft genome sequence of the formaldehyde-resistant fungus Byssochlamys spectabilis No. 5 (anamorph Paecilomyces variotii No. 5) (NBRC109023).</title>
        <authorList>
            <person name="Oka T."/>
            <person name="Ekino K."/>
            <person name="Fukuda K."/>
            <person name="Nomura Y."/>
        </authorList>
    </citation>
    <scope>NUCLEOTIDE SEQUENCE [LARGE SCALE GENOMIC DNA]</scope>
    <source>
        <strain evidence="6">No. 5 / NBRC 109023</strain>
    </source>
</reference>
<dbReference type="HOGENOM" id="CLU_018250_1_0_1"/>
<comment type="caution">
    <text evidence="5">The sequence shown here is derived from an EMBL/GenBank/DDBJ whole genome shotgun (WGS) entry which is preliminary data.</text>
</comment>
<dbReference type="InterPro" id="IPR051837">
    <property type="entry name" value="SortingNexin/PXDomain-PKLike"/>
</dbReference>
<feature type="compositionally biased region" description="Polar residues" evidence="3">
    <location>
        <begin position="1"/>
        <end position="40"/>
    </location>
</feature>
<dbReference type="PROSITE" id="PS51207">
    <property type="entry name" value="PXA"/>
    <property type="match status" value="1"/>
</dbReference>
<dbReference type="Pfam" id="PF02194">
    <property type="entry name" value="PXA"/>
    <property type="match status" value="1"/>
</dbReference>
<dbReference type="InParanoid" id="V5FIY9"/>
<proteinExistence type="predicted"/>
<dbReference type="PANTHER" id="PTHR22999:SF23">
    <property type="entry name" value="SORTING NEXIN-16"/>
    <property type="match status" value="1"/>
</dbReference>